<dbReference type="RefSeq" id="WP_169456825.1">
    <property type="nucleotide sequence ID" value="NZ_CP051774.1"/>
</dbReference>
<dbReference type="EMBL" id="CP051774">
    <property type="protein sequence ID" value="QJE98353.1"/>
    <property type="molecule type" value="Genomic_DNA"/>
</dbReference>
<proteinExistence type="predicted"/>
<dbReference type="Proteomes" id="UP000501812">
    <property type="component" value="Chromosome"/>
</dbReference>
<evidence type="ECO:0008006" key="3">
    <source>
        <dbReference type="Google" id="ProtNLM"/>
    </source>
</evidence>
<gene>
    <name evidence="1" type="ORF">HHL09_22060</name>
</gene>
<accession>A0A858RQZ8</accession>
<evidence type="ECO:0000313" key="1">
    <source>
        <dbReference type="EMBL" id="QJE98353.1"/>
    </source>
</evidence>
<protein>
    <recommendedName>
        <fullName evidence="3">Phosphoesterase</fullName>
    </recommendedName>
</protein>
<dbReference type="AlphaFoldDB" id="A0A858RQZ8"/>
<dbReference type="Gene3D" id="3.90.79.10">
    <property type="entry name" value="Nucleoside Triphosphate Pyrophosphohydrolase"/>
    <property type="match status" value="1"/>
</dbReference>
<dbReference type="KEGG" id="luo:HHL09_22060"/>
<keyword evidence="2" id="KW-1185">Reference proteome</keyword>
<name>A0A858RQZ8_9BACT</name>
<evidence type="ECO:0000313" key="2">
    <source>
        <dbReference type="Proteomes" id="UP000501812"/>
    </source>
</evidence>
<organism evidence="1 2">
    <name type="scientific">Luteolibacter luteus</name>
    <dbReference type="NCBI Taxonomy" id="2728835"/>
    <lineage>
        <taxon>Bacteria</taxon>
        <taxon>Pseudomonadati</taxon>
        <taxon>Verrucomicrobiota</taxon>
        <taxon>Verrucomicrobiia</taxon>
        <taxon>Verrucomicrobiales</taxon>
        <taxon>Verrucomicrobiaceae</taxon>
        <taxon>Luteolibacter</taxon>
    </lineage>
</organism>
<reference evidence="1 2" key="1">
    <citation type="submission" date="2020-04" db="EMBL/GenBank/DDBJ databases">
        <title>Luteolibacter sp. G-1-1-1 isolated from soil.</title>
        <authorList>
            <person name="Dahal R.H."/>
        </authorList>
    </citation>
    <scope>NUCLEOTIDE SEQUENCE [LARGE SCALE GENOMIC DNA]</scope>
    <source>
        <strain evidence="1 2">G-1-1-1</strain>
    </source>
</reference>
<sequence length="205" mass="22904">MSKYAGEQVLVVPRPLFDAIGAFQGIRTERLEEAMEQLLNPENHFFMDRAEAEADPTHKQLIPYCLIRCGTSILSYTRGKSGGEDRLHALRSVGVGGHINPVDTGNGRKGRDAYLAAVERELNEELIFDTTHTNRIAALLNDDSNEVGRVHLGIVHVIDLENTRVSAREDALANLEFNELAELQGPLFPHLETWSQHVIRDITNL</sequence>